<dbReference type="Pfam" id="PF02463">
    <property type="entry name" value="SMC_N"/>
    <property type="match status" value="1"/>
</dbReference>
<feature type="coiled-coil region" evidence="10">
    <location>
        <begin position="336"/>
        <end position="363"/>
    </location>
</feature>
<dbReference type="FunFam" id="3.40.50.300:FF:000319">
    <property type="entry name" value="DNA repair protein RecN"/>
    <property type="match status" value="1"/>
</dbReference>
<keyword evidence="5 9" id="KW-0227">DNA damage</keyword>
<dbReference type="RefSeq" id="WP_104429908.1">
    <property type="nucleotide sequence ID" value="NZ_PTIZ01000010.1"/>
</dbReference>
<evidence type="ECO:0000256" key="1">
    <source>
        <dbReference type="ARBA" id="ARBA00003618"/>
    </source>
</evidence>
<dbReference type="PANTHER" id="PTHR11059">
    <property type="entry name" value="DNA REPAIR PROTEIN RECN"/>
    <property type="match status" value="1"/>
</dbReference>
<keyword evidence="4" id="KW-0547">Nucleotide-binding</keyword>
<evidence type="ECO:0000256" key="4">
    <source>
        <dbReference type="ARBA" id="ARBA00022741"/>
    </source>
</evidence>
<keyword evidence="6" id="KW-0067">ATP-binding</keyword>
<dbReference type="FunFam" id="3.40.50.300:FF:000356">
    <property type="entry name" value="DNA repair protein RecN"/>
    <property type="match status" value="1"/>
</dbReference>
<sequence>MLLNLNIIDLAVVKSLDLDLEKGMSVLTGETGAGKSILLTALGLALGDRADSGYVRPNSKRAEINLEFDLADAPQAQQWLKDNELDTEQQCLIRRIVNHDGRSKAYINNRPVTLQALQELSEKLVEIHGQHAHLTLLNADEQRRLLDAYAKNQPLLDSVNACYRQWHQTSKELAGLIKSSVDQTEREELLRYQLEELQQLDLANFSYAELSEEHGKLANLGQILSTGQEQVDMLYENDRQSANQMLNHCLSELSHIAQFAPELNEICTMLSEAQIQVEEASLQLRRFLESQEADPHRLEALENQIGIIQSLSRKHHVTPDELPDLVGKLEQELDGLAHSSERIEALTATVEQLLAQYHQLAAHLSGQRKLSGKKLQQKISAMIKELGMPQGEFLVDIGALDSSTPKLNGKDKIEFLVSANPGLPAKPLAKVASGGELSRISLAIQVTTSSDKTTPTMIFDEVDSGIGGGIAEIVGQKLRSLSHNRQVMCVTHLPQVAAQAHHHLYVEKNNQTDITSSNVRLLETEERIEEIARMLGGVNITANTLAHAKEMLFQSAPGTQPERTITGN</sequence>
<dbReference type="AlphaFoldDB" id="A0A2S6H9Y4"/>
<feature type="domain" description="RecF/RecN/SMC N-terminal" evidence="11">
    <location>
        <begin position="14"/>
        <end position="511"/>
    </location>
</feature>
<evidence type="ECO:0000256" key="3">
    <source>
        <dbReference type="ARBA" id="ARBA00021315"/>
    </source>
</evidence>
<dbReference type="PANTHER" id="PTHR11059:SF0">
    <property type="entry name" value="DNA REPAIR PROTEIN RECN"/>
    <property type="match status" value="1"/>
</dbReference>
<dbReference type="NCBIfam" id="NF008121">
    <property type="entry name" value="PRK10869.1"/>
    <property type="match status" value="1"/>
</dbReference>
<dbReference type="InterPro" id="IPR004604">
    <property type="entry name" value="DNA_recomb/repair_RecN"/>
</dbReference>
<dbReference type="GO" id="GO:0006310">
    <property type="term" value="P:DNA recombination"/>
    <property type="evidence" value="ECO:0007669"/>
    <property type="project" value="InterPro"/>
</dbReference>
<evidence type="ECO:0000256" key="6">
    <source>
        <dbReference type="ARBA" id="ARBA00022840"/>
    </source>
</evidence>
<evidence type="ECO:0000256" key="5">
    <source>
        <dbReference type="ARBA" id="ARBA00022763"/>
    </source>
</evidence>
<dbReference type="CDD" id="cd03241">
    <property type="entry name" value="ABC_RecN"/>
    <property type="match status" value="2"/>
</dbReference>
<reference evidence="12 13" key="1">
    <citation type="submission" date="2018-02" db="EMBL/GenBank/DDBJ databases">
        <title>Subsurface microbial communities from deep shales in Ohio and West Virginia, USA.</title>
        <authorList>
            <person name="Wrighton K."/>
        </authorList>
    </citation>
    <scope>NUCLEOTIDE SEQUENCE [LARGE SCALE GENOMIC DNA]</scope>
    <source>
        <strain evidence="12 13">OWC-DMM</strain>
    </source>
</reference>
<evidence type="ECO:0000313" key="12">
    <source>
        <dbReference type="EMBL" id="PPK74275.1"/>
    </source>
</evidence>
<comment type="similarity">
    <text evidence="2 9">Belongs to the RecN family.</text>
</comment>
<dbReference type="NCBIfam" id="TIGR00634">
    <property type="entry name" value="recN"/>
    <property type="match status" value="1"/>
</dbReference>
<dbReference type="Proteomes" id="UP000240010">
    <property type="component" value="Unassembled WGS sequence"/>
</dbReference>
<dbReference type="SUPFAM" id="SSF52540">
    <property type="entry name" value="P-loop containing nucleoside triphosphate hydrolases"/>
    <property type="match status" value="2"/>
</dbReference>
<dbReference type="GO" id="GO:0009432">
    <property type="term" value="P:SOS response"/>
    <property type="evidence" value="ECO:0007669"/>
    <property type="project" value="UniProtKB-ARBA"/>
</dbReference>
<protein>
    <recommendedName>
        <fullName evidence="3 9">DNA repair protein RecN</fullName>
    </recommendedName>
    <alternativeName>
        <fullName evidence="8 9">Recombination protein N</fullName>
    </alternativeName>
</protein>
<dbReference type="GO" id="GO:0043590">
    <property type="term" value="C:bacterial nucleoid"/>
    <property type="evidence" value="ECO:0007669"/>
    <property type="project" value="TreeGrafter"/>
</dbReference>
<dbReference type="PIRSF" id="PIRSF003128">
    <property type="entry name" value="RecN"/>
    <property type="match status" value="1"/>
</dbReference>
<evidence type="ECO:0000256" key="2">
    <source>
        <dbReference type="ARBA" id="ARBA00009441"/>
    </source>
</evidence>
<keyword evidence="10" id="KW-0175">Coiled coil</keyword>
<evidence type="ECO:0000256" key="9">
    <source>
        <dbReference type="PIRNR" id="PIRNR003128"/>
    </source>
</evidence>
<dbReference type="EMBL" id="PTIZ01000010">
    <property type="protein sequence ID" value="PPK74275.1"/>
    <property type="molecule type" value="Genomic_DNA"/>
</dbReference>
<proteinExistence type="inferred from homology"/>
<comment type="function">
    <text evidence="1 9">May be involved in recombinational repair of damaged DNA.</text>
</comment>
<dbReference type="Gene3D" id="3.40.50.300">
    <property type="entry name" value="P-loop containing nucleotide triphosphate hydrolases"/>
    <property type="match status" value="2"/>
</dbReference>
<dbReference type="InterPro" id="IPR003395">
    <property type="entry name" value="RecF/RecN/SMC_N"/>
</dbReference>
<gene>
    <name evidence="12" type="ORF">B0F87_11070</name>
</gene>
<evidence type="ECO:0000256" key="7">
    <source>
        <dbReference type="ARBA" id="ARBA00023204"/>
    </source>
</evidence>
<comment type="caution">
    <text evidence="12">The sequence shown here is derived from an EMBL/GenBank/DDBJ whole genome shotgun (WGS) entry which is preliminary data.</text>
</comment>
<organism evidence="12 13">
    <name type="scientific">Methylobacter tundripaludum</name>
    <dbReference type="NCBI Taxonomy" id="173365"/>
    <lineage>
        <taxon>Bacteria</taxon>
        <taxon>Pseudomonadati</taxon>
        <taxon>Pseudomonadota</taxon>
        <taxon>Gammaproteobacteria</taxon>
        <taxon>Methylococcales</taxon>
        <taxon>Methylococcaceae</taxon>
        <taxon>Methylobacter</taxon>
    </lineage>
</organism>
<keyword evidence="7 9" id="KW-0234">DNA repair</keyword>
<dbReference type="GO" id="GO:0005524">
    <property type="term" value="F:ATP binding"/>
    <property type="evidence" value="ECO:0007669"/>
    <property type="project" value="UniProtKB-KW"/>
</dbReference>
<dbReference type="GO" id="GO:0006281">
    <property type="term" value="P:DNA repair"/>
    <property type="evidence" value="ECO:0007669"/>
    <property type="project" value="UniProtKB-KW"/>
</dbReference>
<accession>A0A2S6H9Y4</accession>
<evidence type="ECO:0000256" key="8">
    <source>
        <dbReference type="ARBA" id="ARBA00033408"/>
    </source>
</evidence>
<evidence type="ECO:0000259" key="11">
    <source>
        <dbReference type="Pfam" id="PF02463"/>
    </source>
</evidence>
<evidence type="ECO:0000313" key="13">
    <source>
        <dbReference type="Proteomes" id="UP000240010"/>
    </source>
</evidence>
<name>A0A2S6H9Y4_9GAMM</name>
<evidence type="ECO:0000256" key="10">
    <source>
        <dbReference type="SAM" id="Coils"/>
    </source>
</evidence>
<dbReference type="InterPro" id="IPR027417">
    <property type="entry name" value="P-loop_NTPase"/>
</dbReference>